<keyword evidence="5" id="KW-0325">Glycoprotein</keyword>
<dbReference type="STRING" id="307972.A0A2G8JIB6"/>
<dbReference type="Gene3D" id="3.40.50.2300">
    <property type="match status" value="1"/>
</dbReference>
<dbReference type="InterPro" id="IPR050726">
    <property type="entry name" value="mGluR"/>
</dbReference>
<dbReference type="FunFam" id="3.40.50.2300:FF:000145">
    <property type="entry name" value="Glutamate receptor, metabotropic"/>
    <property type="match status" value="1"/>
</dbReference>
<dbReference type="EMBL" id="MRZV01001890">
    <property type="protein sequence ID" value="PIK35490.1"/>
    <property type="molecule type" value="Genomic_DNA"/>
</dbReference>
<organism evidence="7 8">
    <name type="scientific">Stichopus japonicus</name>
    <name type="common">Sea cucumber</name>
    <dbReference type="NCBI Taxonomy" id="307972"/>
    <lineage>
        <taxon>Eukaryota</taxon>
        <taxon>Metazoa</taxon>
        <taxon>Echinodermata</taxon>
        <taxon>Eleutherozoa</taxon>
        <taxon>Echinozoa</taxon>
        <taxon>Holothuroidea</taxon>
        <taxon>Aspidochirotacea</taxon>
        <taxon>Aspidochirotida</taxon>
        <taxon>Stichopodidae</taxon>
        <taxon>Apostichopus</taxon>
    </lineage>
</organism>
<dbReference type="OrthoDB" id="425344at2759"/>
<keyword evidence="4" id="KW-0472">Membrane</keyword>
<dbReference type="PANTHER" id="PTHR24060">
    <property type="entry name" value="METABOTROPIC GLUTAMATE RECEPTOR"/>
    <property type="match status" value="1"/>
</dbReference>
<proteinExistence type="predicted"/>
<comment type="subcellular location">
    <subcellularLocation>
        <location evidence="1">Membrane</location>
    </subcellularLocation>
</comment>
<comment type="caution">
    <text evidence="7">The sequence shown here is derived from an EMBL/GenBank/DDBJ whole genome shotgun (WGS) entry which is preliminary data.</text>
</comment>
<keyword evidence="3" id="KW-1133">Transmembrane helix</keyword>
<evidence type="ECO:0000256" key="3">
    <source>
        <dbReference type="ARBA" id="ARBA00022989"/>
    </source>
</evidence>
<gene>
    <name evidence="7" type="ORF">BSL78_27688</name>
</gene>
<reference evidence="7 8" key="1">
    <citation type="journal article" date="2017" name="PLoS Biol.">
        <title>The sea cucumber genome provides insights into morphological evolution and visceral regeneration.</title>
        <authorList>
            <person name="Zhang X."/>
            <person name="Sun L."/>
            <person name="Yuan J."/>
            <person name="Sun Y."/>
            <person name="Gao Y."/>
            <person name="Zhang L."/>
            <person name="Li S."/>
            <person name="Dai H."/>
            <person name="Hamel J.F."/>
            <person name="Liu C."/>
            <person name="Yu Y."/>
            <person name="Liu S."/>
            <person name="Lin W."/>
            <person name="Guo K."/>
            <person name="Jin S."/>
            <person name="Xu P."/>
            <person name="Storey K.B."/>
            <person name="Huan P."/>
            <person name="Zhang T."/>
            <person name="Zhou Y."/>
            <person name="Zhang J."/>
            <person name="Lin C."/>
            <person name="Li X."/>
            <person name="Xing L."/>
            <person name="Huo D."/>
            <person name="Sun M."/>
            <person name="Wang L."/>
            <person name="Mercier A."/>
            <person name="Li F."/>
            <person name="Yang H."/>
            <person name="Xiang J."/>
        </authorList>
    </citation>
    <scope>NUCLEOTIDE SEQUENCE [LARGE SCALE GENOMIC DNA]</scope>
    <source>
        <strain evidence="7">Shaxun</strain>
        <tissue evidence="7">Muscle</tissue>
    </source>
</reference>
<name>A0A2G8JIB6_STIJA</name>
<keyword evidence="7" id="KW-0675">Receptor</keyword>
<dbReference type="Pfam" id="PF01094">
    <property type="entry name" value="ANF_receptor"/>
    <property type="match status" value="1"/>
</dbReference>
<keyword evidence="2" id="KW-0812">Transmembrane</keyword>
<evidence type="ECO:0000256" key="5">
    <source>
        <dbReference type="ARBA" id="ARBA00023180"/>
    </source>
</evidence>
<dbReference type="InterPro" id="IPR001828">
    <property type="entry name" value="ANF_lig-bd_rcpt"/>
</dbReference>
<dbReference type="Proteomes" id="UP000230750">
    <property type="component" value="Unassembled WGS sequence"/>
</dbReference>
<evidence type="ECO:0000256" key="1">
    <source>
        <dbReference type="ARBA" id="ARBA00004370"/>
    </source>
</evidence>
<dbReference type="AlphaFoldDB" id="A0A2G8JIB6"/>
<evidence type="ECO:0000259" key="6">
    <source>
        <dbReference type="Pfam" id="PF01094"/>
    </source>
</evidence>
<sequence>MTVASEGQYGEAGIDQFEKEATARNICVAESLEIPFNADENMYDSIIEFLKLNKKAKVVVLFTTGHDAREILAAFQRDNTNHSFILIASDGWGVQDEPVREREEIAEGALTIELQTKEVHAFDKYFLSLQPGENKRNPWFDEFWDQKFSCISFDGCSRNATAKLVAKIV</sequence>
<evidence type="ECO:0000313" key="8">
    <source>
        <dbReference type="Proteomes" id="UP000230750"/>
    </source>
</evidence>
<evidence type="ECO:0000256" key="4">
    <source>
        <dbReference type="ARBA" id="ARBA00023136"/>
    </source>
</evidence>
<evidence type="ECO:0000313" key="7">
    <source>
        <dbReference type="EMBL" id="PIK35490.1"/>
    </source>
</evidence>
<accession>A0A2G8JIB6</accession>
<dbReference type="InterPro" id="IPR028082">
    <property type="entry name" value="Peripla_BP_I"/>
</dbReference>
<dbReference type="GO" id="GO:0016020">
    <property type="term" value="C:membrane"/>
    <property type="evidence" value="ECO:0007669"/>
    <property type="project" value="UniProtKB-SubCell"/>
</dbReference>
<keyword evidence="8" id="KW-1185">Reference proteome</keyword>
<evidence type="ECO:0000256" key="2">
    <source>
        <dbReference type="ARBA" id="ARBA00022692"/>
    </source>
</evidence>
<dbReference type="SUPFAM" id="SSF53822">
    <property type="entry name" value="Periplasmic binding protein-like I"/>
    <property type="match status" value="1"/>
</dbReference>
<feature type="domain" description="Receptor ligand binding region" evidence="6">
    <location>
        <begin position="2"/>
        <end position="137"/>
    </location>
</feature>
<protein>
    <submittedName>
        <fullName evidence="7">Putative metabotropic glutamate receptor 3 isoform X1</fullName>
    </submittedName>
</protein>